<feature type="domain" description="DUF2268" evidence="1">
    <location>
        <begin position="90"/>
        <end position="294"/>
    </location>
</feature>
<evidence type="ECO:0000259" key="1">
    <source>
        <dbReference type="Pfam" id="PF10026"/>
    </source>
</evidence>
<dbReference type="AlphaFoldDB" id="A0A2T6FWA7"/>
<dbReference type="InterPro" id="IPR018728">
    <property type="entry name" value="DUF2268"/>
</dbReference>
<name>A0A2T6FWA7_9BACL</name>
<proteinExistence type="predicted"/>
<dbReference type="Proteomes" id="UP000244184">
    <property type="component" value="Unassembled WGS sequence"/>
</dbReference>
<dbReference type="Pfam" id="PF10026">
    <property type="entry name" value="DUF2268"/>
    <property type="match status" value="1"/>
</dbReference>
<sequence length="299" mass="33666">MISQVQSNNKEMRLVEIMIQDTLSLYKEMLHLPEGERSEFFSGKLIEPFHPMFEIMHMPKTPEAMGCIQLSGRDSEMVERLERLEMADAWNNAKKTMEAAVERFEKACIPVPEKVVVGIFLGNPEFLAMMEGYTGMGSIPGYILIMIDPNEKNLPKLNACIAHEFHHNVLFHHAKWNFMTDVSVGKYLAVEGLAESFAASMFGDECIGPWVTSVQGADLETAKKIISKSLDVKGFMEVRKYIYGKHPMMPETEGFGMPFCGGYAVGYHAVQAYLRKTGMTIEKATMIDGDEIMKSSGYF</sequence>
<accession>A0A2T6FWA7</accession>
<reference evidence="2 3" key="1">
    <citation type="submission" date="2018-03" db="EMBL/GenBank/DDBJ databases">
        <title>Genome sequence of Paenibacillus elgii strain AC13 an antimicrobial compound producing bacteria.</title>
        <authorList>
            <person name="Kurokawa A.S."/>
            <person name="Araujo J.F."/>
            <person name="Costa R.A."/>
            <person name="Ortega D.B."/>
            <person name="Pires A.S."/>
            <person name="Pappas G.J.Jr."/>
            <person name="Franco O.L."/>
            <person name="Barreto C."/>
            <person name="Magalhaes B.S."/>
            <person name="Kruger R.H."/>
        </authorList>
    </citation>
    <scope>NUCLEOTIDE SEQUENCE [LARGE SCALE GENOMIC DNA]</scope>
    <source>
        <strain evidence="2 3">AC13</strain>
    </source>
</reference>
<gene>
    <name evidence="2" type="ORF">C8Z91_27495</name>
</gene>
<dbReference type="EMBL" id="PYHP01000072">
    <property type="protein sequence ID" value="PUA36189.1"/>
    <property type="molecule type" value="Genomic_DNA"/>
</dbReference>
<comment type="caution">
    <text evidence="2">The sequence shown here is derived from an EMBL/GenBank/DDBJ whole genome shotgun (WGS) entry which is preliminary data.</text>
</comment>
<organism evidence="2 3">
    <name type="scientific">Paenibacillus elgii</name>
    <dbReference type="NCBI Taxonomy" id="189691"/>
    <lineage>
        <taxon>Bacteria</taxon>
        <taxon>Bacillati</taxon>
        <taxon>Bacillota</taxon>
        <taxon>Bacilli</taxon>
        <taxon>Bacillales</taxon>
        <taxon>Paenibacillaceae</taxon>
        <taxon>Paenibacillus</taxon>
    </lineage>
</organism>
<evidence type="ECO:0000313" key="2">
    <source>
        <dbReference type="EMBL" id="PUA36189.1"/>
    </source>
</evidence>
<protein>
    <recommendedName>
        <fullName evidence="1">DUF2268 domain-containing protein</fullName>
    </recommendedName>
</protein>
<evidence type="ECO:0000313" key="3">
    <source>
        <dbReference type="Proteomes" id="UP000244184"/>
    </source>
</evidence>